<comment type="caution">
    <text evidence="2">The sequence shown here is derived from an EMBL/GenBank/DDBJ whole genome shotgun (WGS) entry which is preliminary data.</text>
</comment>
<feature type="region of interest" description="Disordered" evidence="1">
    <location>
        <begin position="49"/>
        <end position="90"/>
    </location>
</feature>
<gene>
    <name evidence="2" type="ORF">EYF80_018185</name>
</gene>
<proteinExistence type="predicted"/>
<keyword evidence="3" id="KW-1185">Reference proteome</keyword>
<evidence type="ECO:0000256" key="1">
    <source>
        <dbReference type="SAM" id="MobiDB-lite"/>
    </source>
</evidence>
<organism evidence="2 3">
    <name type="scientific">Liparis tanakae</name>
    <name type="common">Tanaka's snailfish</name>
    <dbReference type="NCBI Taxonomy" id="230148"/>
    <lineage>
        <taxon>Eukaryota</taxon>
        <taxon>Metazoa</taxon>
        <taxon>Chordata</taxon>
        <taxon>Craniata</taxon>
        <taxon>Vertebrata</taxon>
        <taxon>Euteleostomi</taxon>
        <taxon>Actinopterygii</taxon>
        <taxon>Neopterygii</taxon>
        <taxon>Teleostei</taxon>
        <taxon>Neoteleostei</taxon>
        <taxon>Acanthomorphata</taxon>
        <taxon>Eupercaria</taxon>
        <taxon>Perciformes</taxon>
        <taxon>Cottioidei</taxon>
        <taxon>Cottales</taxon>
        <taxon>Liparidae</taxon>
        <taxon>Liparis</taxon>
    </lineage>
</organism>
<dbReference type="EMBL" id="SRLO01000147">
    <property type="protein sequence ID" value="TNN71660.1"/>
    <property type="molecule type" value="Genomic_DNA"/>
</dbReference>
<accession>A0A4Z2I1G6</accession>
<feature type="compositionally biased region" description="Basic and acidic residues" evidence="1">
    <location>
        <begin position="52"/>
        <end position="68"/>
    </location>
</feature>
<evidence type="ECO:0000313" key="2">
    <source>
        <dbReference type="EMBL" id="TNN71660.1"/>
    </source>
</evidence>
<name>A0A4Z2I1G6_9TELE</name>
<dbReference type="Proteomes" id="UP000314294">
    <property type="component" value="Unassembled WGS sequence"/>
</dbReference>
<dbReference type="AlphaFoldDB" id="A0A4Z2I1G6"/>
<feature type="compositionally biased region" description="Basic and acidic residues" evidence="1">
    <location>
        <begin position="18"/>
        <end position="36"/>
    </location>
</feature>
<feature type="region of interest" description="Disordered" evidence="1">
    <location>
        <begin position="1"/>
        <end position="36"/>
    </location>
</feature>
<reference evidence="2 3" key="1">
    <citation type="submission" date="2019-03" db="EMBL/GenBank/DDBJ databases">
        <title>First draft genome of Liparis tanakae, snailfish: a comprehensive survey of snailfish specific genes.</title>
        <authorList>
            <person name="Kim W."/>
            <person name="Song I."/>
            <person name="Jeong J.-H."/>
            <person name="Kim D."/>
            <person name="Kim S."/>
            <person name="Ryu S."/>
            <person name="Song J.Y."/>
            <person name="Lee S.K."/>
        </authorList>
    </citation>
    <scope>NUCLEOTIDE SEQUENCE [LARGE SCALE GENOMIC DNA]</scope>
    <source>
        <tissue evidence="2">Muscle</tissue>
    </source>
</reference>
<protein>
    <submittedName>
        <fullName evidence="2">Uncharacterized protein</fullName>
    </submittedName>
</protein>
<sequence>MHRWRGRGGLLNEAFKNTSKDSNEPSESRVPIRDGNDCGCLECSPSYCPGVELRDLGRENRRERESHRGSSGGERQTLGGSSTRRDAENA</sequence>
<evidence type="ECO:0000313" key="3">
    <source>
        <dbReference type="Proteomes" id="UP000314294"/>
    </source>
</evidence>